<dbReference type="PROSITE" id="PS51465">
    <property type="entry name" value="KAZAL_2"/>
    <property type="match status" value="1"/>
</dbReference>
<reference evidence="5 6" key="1">
    <citation type="journal article" date="2013" name="Proc. Natl. Acad. Sci. U.S.A.">
        <title>The king cobra genome reveals dynamic gene evolution and adaptation in the snake venom system.</title>
        <authorList>
            <person name="Vonk F.J."/>
            <person name="Casewell N.R."/>
            <person name="Henkel C.V."/>
            <person name="Heimberg A.M."/>
            <person name="Jansen H.J."/>
            <person name="McCleary R.J."/>
            <person name="Kerkkamp H.M."/>
            <person name="Vos R.A."/>
            <person name="Guerreiro I."/>
            <person name="Calvete J.J."/>
            <person name="Wuster W."/>
            <person name="Woods A.E."/>
            <person name="Logan J.M."/>
            <person name="Harrison R.A."/>
            <person name="Castoe T.A."/>
            <person name="de Koning A.P."/>
            <person name="Pollock D.D."/>
            <person name="Yandell M."/>
            <person name="Calderon D."/>
            <person name="Renjifo C."/>
            <person name="Currier R.B."/>
            <person name="Salgado D."/>
            <person name="Pla D."/>
            <person name="Sanz L."/>
            <person name="Hyder A.S."/>
            <person name="Ribeiro J.M."/>
            <person name="Arntzen J.W."/>
            <person name="van den Thillart G.E."/>
            <person name="Boetzer M."/>
            <person name="Pirovano W."/>
            <person name="Dirks R.P."/>
            <person name="Spaink H.P."/>
            <person name="Duboule D."/>
            <person name="McGlinn E."/>
            <person name="Kini R.M."/>
            <person name="Richardson M.K."/>
        </authorList>
    </citation>
    <scope>NUCLEOTIDE SEQUENCE</scope>
    <source>
        <tissue evidence="5">Blood</tissue>
    </source>
</reference>
<proteinExistence type="predicted"/>
<evidence type="ECO:0000259" key="4">
    <source>
        <dbReference type="PROSITE" id="PS51465"/>
    </source>
</evidence>
<keyword evidence="1" id="KW-0646">Protease inhibitor</keyword>
<dbReference type="CDD" id="cd00104">
    <property type="entry name" value="KAZAL_FS"/>
    <property type="match status" value="1"/>
</dbReference>
<feature type="domain" description="Kazal-like" evidence="4">
    <location>
        <begin position="48"/>
        <end position="102"/>
    </location>
</feature>
<dbReference type="OrthoDB" id="126772at2759"/>
<dbReference type="PANTHER" id="PTHR10913">
    <property type="entry name" value="FOLLISTATIN-RELATED"/>
    <property type="match status" value="1"/>
</dbReference>
<dbReference type="Pfam" id="PF00050">
    <property type="entry name" value="Kazal_1"/>
    <property type="match status" value="1"/>
</dbReference>
<keyword evidence="2" id="KW-0722">Serine protease inhibitor</keyword>
<name>V8NJG1_OPHHA</name>
<evidence type="ECO:0000313" key="6">
    <source>
        <dbReference type="Proteomes" id="UP000018936"/>
    </source>
</evidence>
<dbReference type="SUPFAM" id="SSF100895">
    <property type="entry name" value="Kazal-type serine protease inhibitors"/>
    <property type="match status" value="1"/>
</dbReference>
<organism evidence="5 6">
    <name type="scientific">Ophiophagus hannah</name>
    <name type="common">King cobra</name>
    <name type="synonym">Naja hannah</name>
    <dbReference type="NCBI Taxonomy" id="8665"/>
    <lineage>
        <taxon>Eukaryota</taxon>
        <taxon>Metazoa</taxon>
        <taxon>Chordata</taxon>
        <taxon>Craniata</taxon>
        <taxon>Vertebrata</taxon>
        <taxon>Euteleostomi</taxon>
        <taxon>Lepidosauria</taxon>
        <taxon>Squamata</taxon>
        <taxon>Bifurcata</taxon>
        <taxon>Unidentata</taxon>
        <taxon>Episquamata</taxon>
        <taxon>Toxicofera</taxon>
        <taxon>Serpentes</taxon>
        <taxon>Colubroidea</taxon>
        <taxon>Elapidae</taxon>
        <taxon>Elapinae</taxon>
        <taxon>Ophiophagus</taxon>
    </lineage>
</organism>
<dbReference type="InterPro" id="IPR002350">
    <property type="entry name" value="Kazal_dom"/>
</dbReference>
<protein>
    <submittedName>
        <fullName evidence="5">Agrin</fullName>
    </submittedName>
</protein>
<dbReference type="Gene3D" id="3.30.60.30">
    <property type="match status" value="1"/>
</dbReference>
<dbReference type="InterPro" id="IPR050653">
    <property type="entry name" value="Prot_Inhib_GrowthFact_Antg"/>
</dbReference>
<dbReference type="PANTHER" id="PTHR10913:SF45">
    <property type="entry name" value="FOLLISTATIN, ISOFORM A-RELATED"/>
    <property type="match status" value="1"/>
</dbReference>
<dbReference type="FunFam" id="3.30.60.30:FF:000032">
    <property type="entry name" value="Agrin"/>
    <property type="match status" value="1"/>
</dbReference>
<evidence type="ECO:0000313" key="5">
    <source>
        <dbReference type="EMBL" id="ETE62225.1"/>
    </source>
</evidence>
<keyword evidence="3" id="KW-1015">Disulfide bond</keyword>
<dbReference type="SMART" id="SM00280">
    <property type="entry name" value="KAZAL"/>
    <property type="match status" value="1"/>
</dbReference>
<evidence type="ECO:0000256" key="1">
    <source>
        <dbReference type="ARBA" id="ARBA00022690"/>
    </source>
</evidence>
<dbReference type="Proteomes" id="UP000018936">
    <property type="component" value="Unassembled WGS sequence"/>
</dbReference>
<dbReference type="GO" id="GO:0005576">
    <property type="term" value="C:extracellular region"/>
    <property type="evidence" value="ECO:0007669"/>
    <property type="project" value="TreeGrafter"/>
</dbReference>
<dbReference type="GO" id="GO:0030154">
    <property type="term" value="P:cell differentiation"/>
    <property type="evidence" value="ECO:0007669"/>
    <property type="project" value="TreeGrafter"/>
</dbReference>
<dbReference type="AlphaFoldDB" id="V8NJG1"/>
<sequence length="132" mass="14716">MGCENWVCRFFQMALLLSSRPHPQQTSADPCKNTHNDMNRVCRVSPRSRRAELLPRPESCPLKKEPVCGDDGVTYENECVLHRTGAIRGIEIQKLRSGQCQVQGGTRTPCLLVIGSKSPSQLKVGLELPVSW</sequence>
<feature type="non-terminal residue" evidence="5">
    <location>
        <position position="1"/>
    </location>
</feature>
<accession>V8NJG1</accession>
<keyword evidence="6" id="KW-1185">Reference proteome</keyword>
<comment type="caution">
    <text evidence="5">The sequence shown here is derived from an EMBL/GenBank/DDBJ whole genome shotgun (WGS) entry which is preliminary data.</text>
</comment>
<evidence type="ECO:0000256" key="2">
    <source>
        <dbReference type="ARBA" id="ARBA00022900"/>
    </source>
</evidence>
<gene>
    <name evidence="5" type="primary">AGRN</name>
    <name evidence="5" type="ORF">L345_12022</name>
</gene>
<evidence type="ECO:0000256" key="3">
    <source>
        <dbReference type="ARBA" id="ARBA00023157"/>
    </source>
</evidence>
<dbReference type="EMBL" id="AZIM01003380">
    <property type="protein sequence ID" value="ETE62225.1"/>
    <property type="molecule type" value="Genomic_DNA"/>
</dbReference>
<dbReference type="InterPro" id="IPR036058">
    <property type="entry name" value="Kazal_dom_sf"/>
</dbReference>